<protein>
    <submittedName>
        <fullName evidence="1">1565_t:CDS:1</fullName>
    </submittedName>
</protein>
<proteinExistence type="predicted"/>
<comment type="caution">
    <text evidence="1">The sequence shown here is derived from an EMBL/GenBank/DDBJ whole genome shotgun (WGS) entry which is preliminary data.</text>
</comment>
<dbReference type="Proteomes" id="UP000789525">
    <property type="component" value="Unassembled WGS sequence"/>
</dbReference>
<organism evidence="1 2">
    <name type="scientific">Acaulospora colombiana</name>
    <dbReference type="NCBI Taxonomy" id="27376"/>
    <lineage>
        <taxon>Eukaryota</taxon>
        <taxon>Fungi</taxon>
        <taxon>Fungi incertae sedis</taxon>
        <taxon>Mucoromycota</taxon>
        <taxon>Glomeromycotina</taxon>
        <taxon>Glomeromycetes</taxon>
        <taxon>Diversisporales</taxon>
        <taxon>Acaulosporaceae</taxon>
        <taxon>Acaulospora</taxon>
    </lineage>
</organism>
<evidence type="ECO:0000313" key="1">
    <source>
        <dbReference type="EMBL" id="CAG8715614.1"/>
    </source>
</evidence>
<feature type="non-terminal residue" evidence="1">
    <location>
        <position position="1"/>
    </location>
</feature>
<gene>
    <name evidence="1" type="ORF">ACOLOM_LOCUS10887</name>
</gene>
<dbReference type="EMBL" id="CAJVPT010036786">
    <property type="protein sequence ID" value="CAG8715614.1"/>
    <property type="molecule type" value="Genomic_DNA"/>
</dbReference>
<accession>A0ACA9PL99</accession>
<evidence type="ECO:0000313" key="2">
    <source>
        <dbReference type="Proteomes" id="UP000789525"/>
    </source>
</evidence>
<keyword evidence="2" id="KW-1185">Reference proteome</keyword>
<reference evidence="1" key="1">
    <citation type="submission" date="2021-06" db="EMBL/GenBank/DDBJ databases">
        <authorList>
            <person name="Kallberg Y."/>
            <person name="Tangrot J."/>
            <person name="Rosling A."/>
        </authorList>
    </citation>
    <scope>NUCLEOTIDE SEQUENCE</scope>
    <source>
        <strain evidence="1">CL356</strain>
    </source>
</reference>
<sequence>EYMQDIIDTFRAAGLNKIPTTHNDKHAYGEFAAPGLGQVDLYGWDGYPAGFDCITPSVWPELDTCRCCYLNEAIDMLNQISTLCKSHEARTSSAYGFI</sequence>
<name>A0ACA9PL99_9GLOM</name>